<proteinExistence type="predicted"/>
<evidence type="ECO:0000313" key="5">
    <source>
        <dbReference type="Proteomes" id="UP000050501"/>
    </source>
</evidence>
<dbReference type="EMBL" id="LGCM01000065">
    <property type="protein sequence ID" value="KPL75673.1"/>
    <property type="molecule type" value="Genomic_DNA"/>
</dbReference>
<protein>
    <recommendedName>
        <fullName evidence="6">Sortase</fullName>
    </recommendedName>
</protein>
<feature type="compositionally biased region" description="Low complexity" evidence="2">
    <location>
        <begin position="255"/>
        <end position="330"/>
    </location>
</feature>
<accession>A0A0P6X8B9</accession>
<dbReference type="GO" id="GO:0016787">
    <property type="term" value="F:hydrolase activity"/>
    <property type="evidence" value="ECO:0007669"/>
    <property type="project" value="UniProtKB-KW"/>
</dbReference>
<keyword evidence="1" id="KW-0378">Hydrolase</keyword>
<sequence length="646" mass="68246">MNQYLLKQKTVLFSLLLVLLISLVWPSPALAQATPIPPNITLSGSCDGAGNSIFTITNTGGAMTVNYTWELYQNGVFLTSGPFTLTAAGNTGSSLQLTINGLYGQLTVVIRDNNGVQVTSGAATCATPTPTVTRTPTATPIPPSITLSGSCDGAGNSVFTITNTGGAMTVNYTWELYQNSVFLTSGPFTLTAAGNTGSSLQLTISGLYGQLTVVIRDNNGVQVASGAADCATPTPTVTRTGTSTHTATVTWTPTNTETFTMTPSPTVTDTATPTPTNTETFTPAPSLTPTNTATDTLTPTNTATFTVTPSPTATSTVTATPIPPTITNTLPPAPLVMDTVPKDGAALSKGPTQLKVTFDKDVIHDGSVNAADNPINYLLVEQGLNQTLETLTCSGGRQGDDKQKNIASAVYSSNSGAGPFQAVLNLSAPLPVGVYRLLVCGSTSIQDSYGNKINGGLDTVANFRVTAAKDDPEKLPDTGFMPGIMAELPRQPKEKAYAATELTLQIPKLGLKMPILGVPFVSSEWDVSWLGNNAGWLENSSFPTWSGNSVLTGHVWNADNTPGMFAHLNKLRYGDKIEVRMAEQRYTYEVTENLRIQPDQIDLAFESKSSSWLTLLTCEGFDEETATYGARRMVRAVLVNITIHSP</sequence>
<dbReference type="OrthoDB" id="167028at2"/>
<feature type="region of interest" description="Disordered" evidence="2">
    <location>
        <begin position="255"/>
        <end position="334"/>
    </location>
</feature>
<organism evidence="4 5">
    <name type="scientific">Levilinea saccharolytica</name>
    <dbReference type="NCBI Taxonomy" id="229921"/>
    <lineage>
        <taxon>Bacteria</taxon>
        <taxon>Bacillati</taxon>
        <taxon>Chloroflexota</taxon>
        <taxon>Anaerolineae</taxon>
        <taxon>Anaerolineales</taxon>
        <taxon>Anaerolineaceae</taxon>
        <taxon>Levilinea</taxon>
    </lineage>
</organism>
<dbReference type="AlphaFoldDB" id="A0A0P6X8B9"/>
<dbReference type="SUPFAM" id="SSF63817">
    <property type="entry name" value="Sortase"/>
    <property type="match status" value="1"/>
</dbReference>
<feature type="signal peptide" evidence="3">
    <location>
        <begin position="1"/>
        <end position="31"/>
    </location>
</feature>
<evidence type="ECO:0000256" key="2">
    <source>
        <dbReference type="SAM" id="MobiDB-lite"/>
    </source>
</evidence>
<name>A0A0P6X8B9_9CHLR</name>
<gene>
    <name evidence="4" type="ORF">ADN01_17735</name>
</gene>
<keyword evidence="3" id="KW-0732">Signal</keyword>
<keyword evidence="5" id="KW-1185">Reference proteome</keyword>
<evidence type="ECO:0008006" key="6">
    <source>
        <dbReference type="Google" id="ProtNLM"/>
    </source>
</evidence>
<dbReference type="NCBIfam" id="TIGR01076">
    <property type="entry name" value="sortase_fam"/>
    <property type="match status" value="1"/>
</dbReference>
<dbReference type="Pfam" id="PF04203">
    <property type="entry name" value="Sortase"/>
    <property type="match status" value="1"/>
</dbReference>
<reference evidence="4 5" key="1">
    <citation type="submission" date="2015-07" db="EMBL/GenBank/DDBJ databases">
        <title>Genome sequence of Levilinea saccharolytica DSM 16555.</title>
        <authorList>
            <person name="Hemp J."/>
            <person name="Ward L.M."/>
            <person name="Pace L.A."/>
            <person name="Fischer W.W."/>
        </authorList>
    </citation>
    <scope>NUCLEOTIDE SEQUENCE [LARGE SCALE GENOMIC DNA]</scope>
    <source>
        <strain evidence="4 5">KIBI-1</strain>
    </source>
</reference>
<evidence type="ECO:0000256" key="1">
    <source>
        <dbReference type="ARBA" id="ARBA00022801"/>
    </source>
</evidence>
<feature type="chain" id="PRO_5006132912" description="Sortase" evidence="3">
    <location>
        <begin position="32"/>
        <end position="646"/>
    </location>
</feature>
<dbReference type="Gene3D" id="2.40.260.10">
    <property type="entry name" value="Sortase"/>
    <property type="match status" value="1"/>
</dbReference>
<evidence type="ECO:0000313" key="4">
    <source>
        <dbReference type="EMBL" id="KPL75673.1"/>
    </source>
</evidence>
<dbReference type="Proteomes" id="UP000050501">
    <property type="component" value="Unassembled WGS sequence"/>
</dbReference>
<dbReference type="InterPro" id="IPR005754">
    <property type="entry name" value="Sortase"/>
</dbReference>
<dbReference type="STRING" id="229921.ADN01_17735"/>
<dbReference type="InterPro" id="IPR023365">
    <property type="entry name" value="Sortase_dom-sf"/>
</dbReference>
<comment type="caution">
    <text evidence="4">The sequence shown here is derived from an EMBL/GenBank/DDBJ whole genome shotgun (WGS) entry which is preliminary data.</text>
</comment>
<dbReference type="RefSeq" id="WP_062417114.1">
    <property type="nucleotide sequence ID" value="NZ_DF967974.1"/>
</dbReference>
<evidence type="ECO:0000256" key="3">
    <source>
        <dbReference type="SAM" id="SignalP"/>
    </source>
</evidence>